<keyword evidence="11" id="KW-1185">Reference proteome</keyword>
<dbReference type="EMBL" id="CP036273">
    <property type="protein sequence ID" value="QDU22239.1"/>
    <property type="molecule type" value="Genomic_DNA"/>
</dbReference>
<keyword evidence="5 8" id="KW-0812">Transmembrane</keyword>
<dbReference type="RefSeq" id="WP_145241809.1">
    <property type="nucleotide sequence ID" value="NZ_CP036273.1"/>
</dbReference>
<feature type="transmembrane region" description="Helical" evidence="8">
    <location>
        <begin position="410"/>
        <end position="430"/>
    </location>
</feature>
<feature type="transmembrane region" description="Helical" evidence="8">
    <location>
        <begin position="644"/>
        <end position="668"/>
    </location>
</feature>
<keyword evidence="3" id="KW-0813">Transport</keyword>
<keyword evidence="6 8" id="KW-1133">Transmembrane helix</keyword>
<feature type="transmembrane region" description="Helical" evidence="8">
    <location>
        <begin position="573"/>
        <end position="596"/>
    </location>
</feature>
<dbReference type="AlphaFoldDB" id="A0A517XXI0"/>
<keyword evidence="7 8" id="KW-0472">Membrane</keyword>
<evidence type="ECO:0000256" key="8">
    <source>
        <dbReference type="SAM" id="Phobius"/>
    </source>
</evidence>
<feature type="transmembrane region" description="Helical" evidence="8">
    <location>
        <begin position="277"/>
        <end position="297"/>
    </location>
</feature>
<feature type="transmembrane region" description="Helical" evidence="8">
    <location>
        <begin position="450"/>
        <end position="470"/>
    </location>
</feature>
<feature type="transmembrane region" description="Helical" evidence="8">
    <location>
        <begin position="304"/>
        <end position="322"/>
    </location>
</feature>
<feature type="transmembrane region" description="Helical" evidence="8">
    <location>
        <begin position="105"/>
        <end position="126"/>
    </location>
</feature>
<sequence length="766" mass="81153">MPPFAVALYHTDPATGRLILHAMPVMVVVLCILAVAYRYYSAFLAAKVAALDDSRVTPAHRFNDGQNYHPTNKWVLFGHHFAAISGAGPLIGPVLAIQYGYAPGLVWLVIGVCLAGAVQDMLVLAASVRREGKSLAEIARHELGFPAAVIASVAILFIVVIALAGLGFVVVKALGGEDVKLPAGMTVTAPQYESAKVVGDTADAKLLEFPPGCTVHYTAGDGGSNRPESFRVRCPAAPKVTQELLGPPPSPFSSTVPHREVYTLPANCFQVIPGSSWGTFTIAATIPIALLVGLWMYRIRPGRVVEASLIGGVLTLGAVVLGEPVSRSAMGAWFSLTRDQTIIALAVYGFVAAVLPVWLLLGPRDYLSSFLKIGTVGLLVASVIVANPPLQAPPVNEVFLNGGPTFPGSIFPFVFICIMCGAISGFHALVSSGTTPKMVEKESHIRTIGYGSMLIEGLVGVTALVAAAALPPDLYYDINVAIDRAPQFQAQVKEVDDRYGTRPKLPPEAGDRLHAANVDSPAHLDLGTVEEKVGGESLRGRTGGAVTLAVGMSVVFEQAFRWVGVTGDWLLKYWYHFAIMFEALFILTTIDAGTRIARFLLQETAGRVYAPLARPDWLPGAVIASALVTAGWAGLVWTGSIDTIWPMFGIANQILAVLALTLVTTWLVNNGRGKYAPITLVPMLFVASTTLTAATKMVTGRFAGMIADGEKLVASGSVDAGRKLMVTGYLNSGLTMFVVSSVCVLLLWAAARWVVVLRGSGRAGET</sequence>
<name>A0A517XXI0_9BACT</name>
<dbReference type="InterPro" id="IPR003706">
    <property type="entry name" value="CstA_N"/>
</dbReference>
<evidence type="ECO:0000256" key="3">
    <source>
        <dbReference type="ARBA" id="ARBA00022448"/>
    </source>
</evidence>
<feature type="transmembrane region" description="Helical" evidence="8">
    <location>
        <begin position="734"/>
        <end position="755"/>
    </location>
</feature>
<evidence type="ECO:0000256" key="1">
    <source>
        <dbReference type="ARBA" id="ARBA00004651"/>
    </source>
</evidence>
<evidence type="ECO:0000256" key="7">
    <source>
        <dbReference type="ARBA" id="ARBA00023136"/>
    </source>
</evidence>
<comment type="subcellular location">
    <subcellularLocation>
        <location evidence="1">Cell membrane</location>
        <topology evidence="1">Multi-pass membrane protein</topology>
    </subcellularLocation>
</comment>
<organism evidence="10 11">
    <name type="scientific">Urbifossiella limnaea</name>
    <dbReference type="NCBI Taxonomy" id="2528023"/>
    <lineage>
        <taxon>Bacteria</taxon>
        <taxon>Pseudomonadati</taxon>
        <taxon>Planctomycetota</taxon>
        <taxon>Planctomycetia</taxon>
        <taxon>Gemmatales</taxon>
        <taxon>Gemmataceae</taxon>
        <taxon>Urbifossiella</taxon>
    </lineage>
</organism>
<dbReference type="KEGG" id="uli:ETAA1_42160"/>
<dbReference type="Pfam" id="PF02554">
    <property type="entry name" value="CstA"/>
    <property type="match status" value="1"/>
</dbReference>
<dbReference type="InterPro" id="IPR051605">
    <property type="entry name" value="CstA"/>
</dbReference>
<accession>A0A517XXI0</accession>
<feature type="domain" description="CstA N-terminal" evidence="9">
    <location>
        <begin position="22"/>
        <end position="693"/>
    </location>
</feature>
<evidence type="ECO:0000256" key="2">
    <source>
        <dbReference type="ARBA" id="ARBA00007755"/>
    </source>
</evidence>
<dbReference type="Proteomes" id="UP000319576">
    <property type="component" value="Chromosome"/>
</dbReference>
<dbReference type="GO" id="GO:0009267">
    <property type="term" value="P:cellular response to starvation"/>
    <property type="evidence" value="ECO:0007669"/>
    <property type="project" value="InterPro"/>
</dbReference>
<evidence type="ECO:0000313" key="11">
    <source>
        <dbReference type="Proteomes" id="UP000319576"/>
    </source>
</evidence>
<dbReference type="GO" id="GO:0005886">
    <property type="term" value="C:plasma membrane"/>
    <property type="evidence" value="ECO:0007669"/>
    <property type="project" value="UniProtKB-SubCell"/>
</dbReference>
<feature type="transmembrane region" description="Helical" evidence="8">
    <location>
        <begin position="18"/>
        <end position="37"/>
    </location>
</feature>
<dbReference type="PANTHER" id="PTHR30252:SF3">
    <property type="entry name" value="PYRUVATE_PROTON SYMPORTER BTST"/>
    <property type="match status" value="1"/>
</dbReference>
<feature type="transmembrane region" description="Helical" evidence="8">
    <location>
        <begin position="147"/>
        <end position="171"/>
    </location>
</feature>
<feature type="transmembrane region" description="Helical" evidence="8">
    <location>
        <begin position="74"/>
        <end position="99"/>
    </location>
</feature>
<evidence type="ECO:0000256" key="4">
    <source>
        <dbReference type="ARBA" id="ARBA00022475"/>
    </source>
</evidence>
<evidence type="ECO:0000256" key="5">
    <source>
        <dbReference type="ARBA" id="ARBA00022692"/>
    </source>
</evidence>
<dbReference type="OrthoDB" id="9761224at2"/>
<evidence type="ECO:0000259" key="9">
    <source>
        <dbReference type="Pfam" id="PF02554"/>
    </source>
</evidence>
<gene>
    <name evidence="10" type="primary">cstA</name>
    <name evidence="10" type="ORF">ETAA1_42160</name>
</gene>
<reference evidence="10 11" key="1">
    <citation type="submission" date="2019-02" db="EMBL/GenBank/DDBJ databases">
        <title>Deep-cultivation of Planctomycetes and their phenomic and genomic characterization uncovers novel biology.</title>
        <authorList>
            <person name="Wiegand S."/>
            <person name="Jogler M."/>
            <person name="Boedeker C."/>
            <person name="Pinto D."/>
            <person name="Vollmers J."/>
            <person name="Rivas-Marin E."/>
            <person name="Kohn T."/>
            <person name="Peeters S.H."/>
            <person name="Heuer A."/>
            <person name="Rast P."/>
            <person name="Oberbeckmann S."/>
            <person name="Bunk B."/>
            <person name="Jeske O."/>
            <person name="Meyerdierks A."/>
            <person name="Storesund J.E."/>
            <person name="Kallscheuer N."/>
            <person name="Luecker S."/>
            <person name="Lage O.M."/>
            <person name="Pohl T."/>
            <person name="Merkel B.J."/>
            <person name="Hornburger P."/>
            <person name="Mueller R.-W."/>
            <person name="Bruemmer F."/>
            <person name="Labrenz M."/>
            <person name="Spormann A.M."/>
            <person name="Op den Camp H."/>
            <person name="Overmann J."/>
            <person name="Amann R."/>
            <person name="Jetten M.S.M."/>
            <person name="Mascher T."/>
            <person name="Medema M.H."/>
            <person name="Devos D.P."/>
            <person name="Kaster A.-K."/>
            <person name="Ovreas L."/>
            <person name="Rohde M."/>
            <person name="Galperin M.Y."/>
            <person name="Jogler C."/>
        </authorList>
    </citation>
    <scope>NUCLEOTIDE SEQUENCE [LARGE SCALE GENOMIC DNA]</scope>
    <source>
        <strain evidence="10 11">ETA_A1</strain>
    </source>
</reference>
<feature type="transmembrane region" description="Helical" evidence="8">
    <location>
        <begin position="617"/>
        <end position="638"/>
    </location>
</feature>
<feature type="transmembrane region" description="Helical" evidence="8">
    <location>
        <begin position="675"/>
        <end position="695"/>
    </location>
</feature>
<keyword evidence="4" id="KW-1003">Cell membrane</keyword>
<evidence type="ECO:0000256" key="6">
    <source>
        <dbReference type="ARBA" id="ARBA00022989"/>
    </source>
</evidence>
<evidence type="ECO:0000313" key="10">
    <source>
        <dbReference type="EMBL" id="QDU22239.1"/>
    </source>
</evidence>
<proteinExistence type="inferred from homology"/>
<feature type="transmembrane region" description="Helical" evidence="8">
    <location>
        <begin position="342"/>
        <end position="361"/>
    </location>
</feature>
<protein>
    <submittedName>
        <fullName evidence="10">Carbon starvation protein A</fullName>
    </submittedName>
</protein>
<dbReference type="PANTHER" id="PTHR30252">
    <property type="entry name" value="INNER MEMBRANE PEPTIDE TRANSPORTER"/>
    <property type="match status" value="1"/>
</dbReference>
<feature type="transmembrane region" description="Helical" evidence="8">
    <location>
        <begin position="373"/>
        <end position="390"/>
    </location>
</feature>
<comment type="similarity">
    <text evidence="2">Belongs to the peptide transporter carbon starvation (CstA) (TC 2.A.114) family.</text>
</comment>